<name>A0A4R5VV50_9BURK</name>
<dbReference type="PANTHER" id="PTHR35936">
    <property type="entry name" value="MEMBRANE-BOUND LYTIC MUREIN TRANSGLYCOSYLASE F"/>
    <property type="match status" value="1"/>
</dbReference>
<dbReference type="Pfam" id="PF00497">
    <property type="entry name" value="SBP_bac_3"/>
    <property type="match status" value="1"/>
</dbReference>
<dbReference type="Gene3D" id="3.40.190.10">
    <property type="entry name" value="Periplasmic binding protein-like II"/>
    <property type="match status" value="2"/>
</dbReference>
<accession>A0A4R5VV50</accession>
<evidence type="ECO:0000259" key="3">
    <source>
        <dbReference type="Pfam" id="PF00497"/>
    </source>
</evidence>
<evidence type="ECO:0000256" key="2">
    <source>
        <dbReference type="SAM" id="SignalP"/>
    </source>
</evidence>
<proteinExistence type="predicted"/>
<dbReference type="RefSeq" id="WP_133330447.1">
    <property type="nucleotide sequence ID" value="NZ_SMYL01000011.1"/>
</dbReference>
<evidence type="ECO:0000313" key="5">
    <source>
        <dbReference type="Proteomes" id="UP000294829"/>
    </source>
</evidence>
<gene>
    <name evidence="4" type="ORF">E2I14_16185</name>
</gene>
<feature type="chain" id="PRO_5020950649" evidence="2">
    <location>
        <begin position="31"/>
        <end position="271"/>
    </location>
</feature>
<feature type="domain" description="Solute-binding protein family 3/N-terminal" evidence="3">
    <location>
        <begin position="59"/>
        <end position="264"/>
    </location>
</feature>
<comment type="caution">
    <text evidence="4">The sequence shown here is derived from an EMBL/GenBank/DDBJ whole genome shotgun (WGS) entry which is preliminary data.</text>
</comment>
<dbReference type="InterPro" id="IPR001638">
    <property type="entry name" value="Solute-binding_3/MltF_N"/>
</dbReference>
<protein>
    <submittedName>
        <fullName evidence="4">Transporter substrate-binding domain-containing protein</fullName>
    </submittedName>
</protein>
<dbReference type="EMBL" id="SMYL01000011">
    <property type="protein sequence ID" value="TDK62543.1"/>
    <property type="molecule type" value="Genomic_DNA"/>
</dbReference>
<evidence type="ECO:0000313" key="4">
    <source>
        <dbReference type="EMBL" id="TDK62543.1"/>
    </source>
</evidence>
<dbReference type="Proteomes" id="UP000294829">
    <property type="component" value="Unassembled WGS sequence"/>
</dbReference>
<dbReference type="AlphaFoldDB" id="A0A4R5VV50"/>
<feature type="signal peptide" evidence="2">
    <location>
        <begin position="1"/>
        <end position="30"/>
    </location>
</feature>
<evidence type="ECO:0000256" key="1">
    <source>
        <dbReference type="ARBA" id="ARBA00022729"/>
    </source>
</evidence>
<reference evidence="4 5" key="1">
    <citation type="submission" date="2019-03" db="EMBL/GenBank/DDBJ databases">
        <title>Sapientia aquatica gen. nov., sp. nov., isolated from a crater lake.</title>
        <authorList>
            <person name="Felfoldi T."/>
            <person name="Szabo A."/>
            <person name="Toth E."/>
            <person name="Schumann P."/>
            <person name="Keki Z."/>
            <person name="Marialigeti K."/>
            <person name="Mathe I."/>
        </authorList>
    </citation>
    <scope>NUCLEOTIDE SEQUENCE [LARGE SCALE GENOMIC DNA]</scope>
    <source>
        <strain evidence="4 5">SA-152</strain>
    </source>
</reference>
<keyword evidence="5" id="KW-1185">Reference proteome</keyword>
<dbReference type="SUPFAM" id="SSF53850">
    <property type="entry name" value="Periplasmic binding protein-like II"/>
    <property type="match status" value="1"/>
</dbReference>
<dbReference type="PANTHER" id="PTHR35936:SF25">
    <property type="entry name" value="ABC TRANSPORTER SUBSTRATE-BINDING PROTEIN"/>
    <property type="match status" value="1"/>
</dbReference>
<dbReference type="OrthoDB" id="5455619at2"/>
<keyword evidence="1 2" id="KW-0732">Signal</keyword>
<sequence>MEINTVKANFMLTSAIAILGLVIQLNPAAAQDATKITILSNMNSDTAEATIPFNKNTTELFKYLEKETNVQFEFKRYPWKRALLLAKSGHGFLFGASITPNRTLDFKFSEPVYFDYVWIVKRCDTKFVFNKLKDLEGKTIGIVRETSYGEELDAALNNYARIDYDVNDSVSRMQKLLKQREDGILVYSQIGSPDYLQEILTRQYGRLAIQETGSMKTRPYCVVPKPAATISIHFAVAPGYNDAYLDRLNFALVKAKQTGELSRLFLNPPKK</sequence>
<organism evidence="4 5">
    <name type="scientific">Sapientia aquatica</name>
    <dbReference type="NCBI Taxonomy" id="1549640"/>
    <lineage>
        <taxon>Bacteria</taxon>
        <taxon>Pseudomonadati</taxon>
        <taxon>Pseudomonadota</taxon>
        <taxon>Betaproteobacteria</taxon>
        <taxon>Burkholderiales</taxon>
        <taxon>Oxalobacteraceae</taxon>
        <taxon>Sapientia</taxon>
    </lineage>
</organism>